<keyword evidence="1" id="KW-0479">Metal-binding</keyword>
<sequence>MTINYPIQAKDENKGGDTEEKTIWCDVCLEENKKVAAIFYCQDCEENQCERCDMIHQNRRFSKHQRTDPKPNSSNNRIEKCPIHQNNKLSRYCKTCQKLICDKCVFDHSNHETIAFDQQIDFYKELISEQKKITQNHFKKINEKFEELNNSEKDMKSKKEKIIKEISEFYLNQKKLLDVLEQNEIKLANDFFEQISTIMKIEKQTFMNSKYSTETLINKFNKLESTINQSNSFGFFKLYSQIELTKTNEKPNSEFPRLCNEHKNKPFQYFCIDHEQLLCVDCLNLNHRNCNQVVNLKEAYEKIQNELEELIKEINTINEKKLEFVQKIQNEKLNSLNEKQINLKMVKKNYQKLNELTQYQFKEMNEEITIQQNEKYLKLNKQSNKIQKEIDELNESGMIIKEIEICKKNNDYQQILLNFFKLKKLLPILNINENKNNQLICNSKFDKINLISNDLKDNLKNWKLNLPFDPNKIKISMPNEIKLKKKLQFSILLKNQLNETINTQEFNPKAEILKSNSNEIMTETSKFQEGTNQELIGEYLFQEEGEYQINFTIDNKKITQSPFHLKVIDQSYFLDESEILQNENNRSFNHILEKWIKEAGCDSNMPRRFNSRTDGWEHRTFHEKCDNRGKSLVLIKLKNNSLFGGFAAIHWDSTTGRKQSKGNKSFLFSLISLDPNFTEPLKMPIYKEKYKVTELYCVGNNGPTFGEGFDLTLGKGVYRCSKYNMKEYSCSNLGYTYKPPFGYKKRSNEARNFLAGSYENWDISQIEIFCEY</sequence>
<dbReference type="EMBL" id="JAOAOG010000002">
    <property type="protein sequence ID" value="KAJ6255729.1"/>
    <property type="molecule type" value="Genomic_DNA"/>
</dbReference>
<evidence type="ECO:0000259" key="5">
    <source>
        <dbReference type="PROSITE" id="PS51886"/>
    </source>
</evidence>
<dbReference type="InterPro" id="IPR006571">
    <property type="entry name" value="TLDc_dom"/>
</dbReference>
<reference evidence="6" key="1">
    <citation type="submission" date="2022-08" db="EMBL/GenBank/DDBJ databases">
        <title>Novel sulfate-reducing endosymbionts in the free-living metamonad Anaeramoeba.</title>
        <authorList>
            <person name="Jerlstrom-Hultqvist J."/>
            <person name="Cepicka I."/>
            <person name="Gallot-Lavallee L."/>
            <person name="Salas-Leiva D."/>
            <person name="Curtis B.A."/>
            <person name="Zahonova K."/>
            <person name="Pipaliya S."/>
            <person name="Dacks J."/>
            <person name="Roger A.J."/>
        </authorList>
    </citation>
    <scope>NUCLEOTIDE SEQUENCE</scope>
    <source>
        <strain evidence="6">Schooner1</strain>
    </source>
</reference>
<comment type="caution">
    <text evidence="6">The sequence shown here is derived from an EMBL/GenBank/DDBJ whole genome shotgun (WGS) entry which is preliminary data.</text>
</comment>
<feature type="domain" description="B box-type" evidence="4">
    <location>
        <begin position="254"/>
        <end position="296"/>
    </location>
</feature>
<feature type="domain" description="B box-type" evidence="4">
    <location>
        <begin position="76"/>
        <end position="116"/>
    </location>
</feature>
<evidence type="ECO:0000256" key="2">
    <source>
        <dbReference type="PROSITE-ProRule" id="PRU00087"/>
    </source>
</evidence>
<name>A0ABQ8ZFT3_9EUKA</name>
<dbReference type="InterPro" id="IPR014756">
    <property type="entry name" value="Ig_E-set"/>
</dbReference>
<evidence type="ECO:0000256" key="1">
    <source>
        <dbReference type="PROSITE-ProRule" id="PRU00024"/>
    </source>
</evidence>
<dbReference type="InterPro" id="IPR047153">
    <property type="entry name" value="TRIM45/56/19-like"/>
</dbReference>
<dbReference type="PROSITE" id="PS50194">
    <property type="entry name" value="FILAMIN_REPEAT"/>
    <property type="match status" value="1"/>
</dbReference>
<dbReference type="PROSITE" id="PS50119">
    <property type="entry name" value="ZF_BBOX"/>
    <property type="match status" value="3"/>
</dbReference>
<evidence type="ECO:0008006" key="8">
    <source>
        <dbReference type="Google" id="ProtNLM"/>
    </source>
</evidence>
<protein>
    <recommendedName>
        <fullName evidence="8">B box-type domain-containing protein</fullName>
    </recommendedName>
</protein>
<feature type="repeat" description="Filamin" evidence="2">
    <location>
        <begin position="538"/>
        <end position="567"/>
    </location>
</feature>
<dbReference type="SUPFAM" id="SSF81296">
    <property type="entry name" value="E set domains"/>
    <property type="match status" value="1"/>
</dbReference>
<keyword evidence="1" id="KW-0862">Zinc</keyword>
<dbReference type="InterPro" id="IPR013783">
    <property type="entry name" value="Ig-like_fold"/>
</dbReference>
<evidence type="ECO:0000259" key="4">
    <source>
        <dbReference type="PROSITE" id="PS50119"/>
    </source>
</evidence>
<dbReference type="PANTHER" id="PTHR25462">
    <property type="entry name" value="BONUS, ISOFORM C-RELATED"/>
    <property type="match status" value="1"/>
</dbReference>
<keyword evidence="3" id="KW-0175">Coiled coil</keyword>
<dbReference type="Pfam" id="PF07534">
    <property type="entry name" value="TLD"/>
    <property type="match status" value="1"/>
</dbReference>
<dbReference type="Proteomes" id="UP001150062">
    <property type="component" value="Unassembled WGS sequence"/>
</dbReference>
<feature type="domain" description="TLDc" evidence="5">
    <location>
        <begin position="578"/>
        <end position="764"/>
    </location>
</feature>
<accession>A0ABQ8ZFT3</accession>
<feature type="coiled-coil region" evidence="3">
    <location>
        <begin position="138"/>
        <end position="165"/>
    </location>
</feature>
<proteinExistence type="predicted"/>
<dbReference type="InterPro" id="IPR017868">
    <property type="entry name" value="Filamin/ABP280_repeat-like"/>
</dbReference>
<organism evidence="6 7">
    <name type="scientific">Anaeramoeba flamelloides</name>
    <dbReference type="NCBI Taxonomy" id="1746091"/>
    <lineage>
        <taxon>Eukaryota</taxon>
        <taxon>Metamonada</taxon>
        <taxon>Anaeramoebidae</taxon>
        <taxon>Anaeramoeba</taxon>
    </lineage>
</organism>
<keyword evidence="7" id="KW-1185">Reference proteome</keyword>
<evidence type="ECO:0000256" key="3">
    <source>
        <dbReference type="SAM" id="Coils"/>
    </source>
</evidence>
<evidence type="ECO:0000313" key="7">
    <source>
        <dbReference type="Proteomes" id="UP001150062"/>
    </source>
</evidence>
<dbReference type="Gene3D" id="2.60.40.10">
    <property type="entry name" value="Immunoglobulins"/>
    <property type="match status" value="1"/>
</dbReference>
<gene>
    <name evidence="6" type="ORF">M0813_11116</name>
</gene>
<dbReference type="Gene3D" id="4.10.830.40">
    <property type="match status" value="1"/>
</dbReference>
<dbReference type="PROSITE" id="PS51886">
    <property type="entry name" value="TLDC"/>
    <property type="match status" value="1"/>
</dbReference>
<dbReference type="InterPro" id="IPR000315">
    <property type="entry name" value="Znf_B-box"/>
</dbReference>
<evidence type="ECO:0000313" key="6">
    <source>
        <dbReference type="EMBL" id="KAJ6255729.1"/>
    </source>
</evidence>
<keyword evidence="1" id="KW-0863">Zinc-finger</keyword>
<dbReference type="Gene3D" id="3.30.160.60">
    <property type="entry name" value="Classic Zinc Finger"/>
    <property type="match status" value="2"/>
</dbReference>
<dbReference type="Pfam" id="PF00643">
    <property type="entry name" value="zf-B_box"/>
    <property type="match status" value="2"/>
</dbReference>
<feature type="coiled-coil region" evidence="3">
    <location>
        <begin position="293"/>
        <end position="396"/>
    </location>
</feature>
<feature type="domain" description="B box-type" evidence="4">
    <location>
        <begin position="20"/>
        <end position="69"/>
    </location>
</feature>
<dbReference type="SUPFAM" id="SSF57845">
    <property type="entry name" value="B-box zinc-binding domain"/>
    <property type="match status" value="2"/>
</dbReference>
<dbReference type="PANTHER" id="PTHR25462:SF296">
    <property type="entry name" value="MEIOTIC P26, ISOFORM F"/>
    <property type="match status" value="1"/>
</dbReference>
<dbReference type="SMART" id="SM00336">
    <property type="entry name" value="BBOX"/>
    <property type="match status" value="3"/>
</dbReference>
<dbReference type="CDD" id="cd19756">
    <property type="entry name" value="Bbox2"/>
    <property type="match status" value="1"/>
</dbReference>
<dbReference type="Pfam" id="PF00630">
    <property type="entry name" value="Filamin"/>
    <property type="match status" value="1"/>
</dbReference>